<organism evidence="4 5">
    <name type="scientific">Magnetovibrio blakemorei</name>
    <dbReference type="NCBI Taxonomy" id="28181"/>
    <lineage>
        <taxon>Bacteria</taxon>
        <taxon>Pseudomonadati</taxon>
        <taxon>Pseudomonadota</taxon>
        <taxon>Alphaproteobacteria</taxon>
        <taxon>Rhodospirillales</taxon>
        <taxon>Magnetovibrionaceae</taxon>
        <taxon>Magnetovibrio</taxon>
    </lineage>
</organism>
<feature type="domain" description="PepSY" evidence="3">
    <location>
        <begin position="13"/>
        <end position="90"/>
    </location>
</feature>
<dbReference type="Pfam" id="PF13670">
    <property type="entry name" value="PepSY_2"/>
    <property type="match status" value="1"/>
</dbReference>
<keyword evidence="5" id="KW-1185">Reference proteome</keyword>
<protein>
    <recommendedName>
        <fullName evidence="3">PepSY domain-containing protein</fullName>
    </recommendedName>
</protein>
<feature type="region of interest" description="Disordered" evidence="1">
    <location>
        <begin position="158"/>
        <end position="179"/>
    </location>
</feature>
<proteinExistence type="predicted"/>
<evidence type="ECO:0000313" key="4">
    <source>
        <dbReference type="EMBL" id="OEJ67728.1"/>
    </source>
</evidence>
<dbReference type="RefSeq" id="WP_069957588.1">
    <property type="nucleotide sequence ID" value="NZ_MCGG01000020.1"/>
</dbReference>
<keyword evidence="2" id="KW-0732">Signal</keyword>
<dbReference type="InterPro" id="IPR025711">
    <property type="entry name" value="PepSY"/>
</dbReference>
<reference evidence="5" key="1">
    <citation type="submission" date="2016-07" db="EMBL/GenBank/DDBJ databases">
        <authorList>
            <person name="Florea S."/>
            <person name="Webb J.S."/>
            <person name="Jaromczyk J."/>
            <person name="Schardl C.L."/>
        </authorList>
    </citation>
    <scope>NUCLEOTIDE SEQUENCE [LARGE SCALE GENOMIC DNA]</scope>
    <source>
        <strain evidence="5">MV-1</strain>
    </source>
</reference>
<sequence length="179" mass="19490">MSTIAKNTLFTGIAAVVMTMGIAAFAQDPEVRSPVQNITTSAAIERLTAAGYGDIRDIEFKDGIYKAKIFMPTGEQKKIRVDPVSGTISDPEKSRNGVRAWFDKMARSWNDDHTLADGALSAMEVAQLIETDGQHRLLELEIEDGVYEAKVATAPGQHDKLRIDPVSGQPISTDTFNGH</sequence>
<accession>A0A1E5Q8V8</accession>
<feature type="compositionally biased region" description="Polar residues" evidence="1">
    <location>
        <begin position="169"/>
        <end position="179"/>
    </location>
</feature>
<dbReference type="Proteomes" id="UP000095347">
    <property type="component" value="Unassembled WGS sequence"/>
</dbReference>
<dbReference type="AlphaFoldDB" id="A0A1E5Q8V8"/>
<feature type="signal peptide" evidence="2">
    <location>
        <begin position="1"/>
        <end position="26"/>
    </location>
</feature>
<feature type="chain" id="PRO_5009184129" description="PepSY domain-containing protein" evidence="2">
    <location>
        <begin position="27"/>
        <end position="179"/>
    </location>
</feature>
<dbReference type="EMBL" id="MCGG01000020">
    <property type="protein sequence ID" value="OEJ67728.1"/>
    <property type="molecule type" value="Genomic_DNA"/>
</dbReference>
<gene>
    <name evidence="4" type="ORF">BEN30_08325</name>
</gene>
<evidence type="ECO:0000259" key="3">
    <source>
        <dbReference type="Pfam" id="PF13670"/>
    </source>
</evidence>
<evidence type="ECO:0000313" key="5">
    <source>
        <dbReference type="Proteomes" id="UP000095347"/>
    </source>
</evidence>
<evidence type="ECO:0000256" key="2">
    <source>
        <dbReference type="SAM" id="SignalP"/>
    </source>
</evidence>
<dbReference type="STRING" id="28181.BEN30_08325"/>
<evidence type="ECO:0000256" key="1">
    <source>
        <dbReference type="SAM" id="MobiDB-lite"/>
    </source>
</evidence>
<comment type="caution">
    <text evidence="4">The sequence shown here is derived from an EMBL/GenBank/DDBJ whole genome shotgun (WGS) entry which is preliminary data.</text>
</comment>
<name>A0A1E5Q8V8_9PROT</name>